<feature type="compositionally biased region" description="Basic residues" evidence="1">
    <location>
        <begin position="907"/>
        <end position="918"/>
    </location>
</feature>
<evidence type="ECO:0000256" key="1">
    <source>
        <dbReference type="SAM" id="MobiDB-lite"/>
    </source>
</evidence>
<dbReference type="Pfam" id="PF18758">
    <property type="entry name" value="KDZ"/>
    <property type="match status" value="1"/>
</dbReference>
<dbReference type="OrthoDB" id="3261436at2759"/>
<gene>
    <name evidence="3" type="ORF">DFP72DRAFT_822049</name>
</gene>
<keyword evidence="4" id="KW-1185">Reference proteome</keyword>
<dbReference type="InterPro" id="IPR040521">
    <property type="entry name" value="KDZ"/>
</dbReference>
<evidence type="ECO:0000313" key="3">
    <source>
        <dbReference type="EMBL" id="KAF6747259.1"/>
    </source>
</evidence>
<organism evidence="3 4">
    <name type="scientific">Ephemerocybe angulata</name>
    <dbReference type="NCBI Taxonomy" id="980116"/>
    <lineage>
        <taxon>Eukaryota</taxon>
        <taxon>Fungi</taxon>
        <taxon>Dikarya</taxon>
        <taxon>Basidiomycota</taxon>
        <taxon>Agaricomycotina</taxon>
        <taxon>Agaricomycetes</taxon>
        <taxon>Agaricomycetidae</taxon>
        <taxon>Agaricales</taxon>
        <taxon>Agaricineae</taxon>
        <taxon>Psathyrellaceae</taxon>
        <taxon>Ephemerocybe</taxon>
    </lineage>
</organism>
<dbReference type="EMBL" id="JACGCI010000083">
    <property type="protein sequence ID" value="KAF6747259.1"/>
    <property type="molecule type" value="Genomic_DNA"/>
</dbReference>
<dbReference type="PANTHER" id="PTHR33096">
    <property type="entry name" value="CXC2 DOMAIN-CONTAINING PROTEIN"/>
    <property type="match status" value="1"/>
</dbReference>
<name>A0A8H6LZ08_9AGAR</name>
<comment type="caution">
    <text evidence="3">The sequence shown here is derived from an EMBL/GenBank/DDBJ whole genome shotgun (WGS) entry which is preliminary data.</text>
</comment>
<feature type="compositionally biased region" description="Acidic residues" evidence="1">
    <location>
        <begin position="922"/>
        <end position="934"/>
    </location>
</feature>
<evidence type="ECO:0000313" key="4">
    <source>
        <dbReference type="Proteomes" id="UP000521943"/>
    </source>
</evidence>
<dbReference type="Pfam" id="PF18803">
    <property type="entry name" value="CxC2"/>
    <property type="match status" value="1"/>
</dbReference>
<dbReference type="Proteomes" id="UP000521943">
    <property type="component" value="Unassembled WGS sequence"/>
</dbReference>
<feature type="domain" description="CxC2-like cysteine cluster KDZ transposase-associated" evidence="2">
    <location>
        <begin position="67"/>
        <end position="173"/>
    </location>
</feature>
<dbReference type="AlphaFoldDB" id="A0A8H6LZ08"/>
<dbReference type="InterPro" id="IPR041457">
    <property type="entry name" value="CxC2_KDZ-assoc"/>
</dbReference>
<reference evidence="3 4" key="1">
    <citation type="submission" date="2020-07" db="EMBL/GenBank/DDBJ databases">
        <title>Comparative genomics of pyrophilous fungi reveals a link between fire events and developmental genes.</title>
        <authorList>
            <consortium name="DOE Joint Genome Institute"/>
            <person name="Steindorff A.S."/>
            <person name="Carver A."/>
            <person name="Calhoun S."/>
            <person name="Stillman K."/>
            <person name="Liu H."/>
            <person name="Lipzen A."/>
            <person name="Pangilinan J."/>
            <person name="Labutti K."/>
            <person name="Bruns T.D."/>
            <person name="Grigoriev I.V."/>
        </authorList>
    </citation>
    <scope>NUCLEOTIDE SEQUENCE [LARGE SCALE GENOMIC DNA]</scope>
    <source>
        <strain evidence="3 4">CBS 144469</strain>
    </source>
</reference>
<proteinExistence type="predicted"/>
<feature type="region of interest" description="Disordered" evidence="1">
    <location>
        <begin position="523"/>
        <end position="566"/>
    </location>
</feature>
<sequence>MIWLEGRGRDPQAYCAGCKAEDEVVYRCMSCIGAELLCQTCIVSTHLHNPFHFVEIWNGEYFECRTLKSLGLLIQLGHAPGRSCANPAPSRHNDFVVVDTTGIHEVNLSFCRCDGMKPHFVQLLHYGLFPGTGVDPRTASTFQALKFFQLMSFESKGSHQEFYRAIERLTGNVLSKSSRDRYHEFMGMVSQWRHLKLLKRAGRGHDLGGISGTTLGSCALRCPSCPQPGINLPDGWDAVPQEERWKYRLFVSIDGNFKLRRRLVSSNEKDPGLNQGWSYFVEENGFKEHLVSKWHLPQDRSTCVAHEAVDKPDRQARGLAASGVAAGVCMRHEFRLPNGVGDLQHGERYINVDYIAFSAVQWFKILELVISYDIGCQWHKKLIQRLAALPAALQPTFLEALLVLIPKFHLPAHIEACNRSYSFNLTKGVGRTDGEAPERGWSRMNAIAKSTAEMGPGTRRDTLDDHMADENWGKTKKCAETFIKKMERAIHGKRKFEQDYSEYRSSMPATFVSRWVAQVERWESDPSHNPNPYEAETKGMCPSAHRRTSDAADAAEAEEVGDSPSNLGVVQPSLFISSGIQLEEDQCLGNHPTKKQLTNLAERSNTLRRRIAVWIEVQRLYMPEAESCRLRHDSASTAVEGKPSTEAYDIPLLFPSSLPASLKCTPDLISYEAQLREGQAYDALEELRRYLRNRSYLYKRKDKNSKGSQTSVAANTRSNTAIKRAQQGVDTAAIRYTQAYNALMKLWDSEEDASMDEPQWRRDLQKLKASDIRGLSEGLYGDSEGKRGISWIWKSWSASLTSASEDDIENDEQLEDALHIEFLKSCTRAARWAEEVELLQEEMRRTLVFFQQKADWWNNRRKSTIGGSTSDYEEGFSAYALSQSRVYTTLRLECERQWEEGRARNWVKRPQKGGQKKRVTPDEDVDVETLLDED</sequence>
<feature type="region of interest" description="Disordered" evidence="1">
    <location>
        <begin position="907"/>
        <end position="934"/>
    </location>
</feature>
<protein>
    <recommendedName>
        <fullName evidence="2">CxC2-like cysteine cluster KDZ transposase-associated domain-containing protein</fullName>
    </recommendedName>
</protein>
<dbReference type="PANTHER" id="PTHR33096:SF1">
    <property type="entry name" value="CXC1-LIKE CYSTEINE CLUSTER ASSOCIATED WITH KDZ TRANSPOSASES DOMAIN-CONTAINING PROTEIN"/>
    <property type="match status" value="1"/>
</dbReference>
<evidence type="ECO:0000259" key="2">
    <source>
        <dbReference type="Pfam" id="PF18803"/>
    </source>
</evidence>
<accession>A0A8H6LZ08</accession>